<accession>A0A815LF75</accession>
<keyword evidence="3" id="KW-1185">Reference proteome</keyword>
<evidence type="ECO:0000313" key="2">
    <source>
        <dbReference type="EMBL" id="CAF1402523.1"/>
    </source>
</evidence>
<organism evidence="2 4">
    <name type="scientific">Adineta ricciae</name>
    <name type="common">Rotifer</name>
    <dbReference type="NCBI Taxonomy" id="249248"/>
    <lineage>
        <taxon>Eukaryota</taxon>
        <taxon>Metazoa</taxon>
        <taxon>Spiralia</taxon>
        <taxon>Gnathifera</taxon>
        <taxon>Rotifera</taxon>
        <taxon>Eurotatoria</taxon>
        <taxon>Bdelloidea</taxon>
        <taxon>Adinetida</taxon>
        <taxon>Adinetidae</taxon>
        <taxon>Adineta</taxon>
    </lineage>
</organism>
<evidence type="ECO:0000313" key="4">
    <source>
        <dbReference type="Proteomes" id="UP000663852"/>
    </source>
</evidence>
<dbReference type="EMBL" id="CAJNOR010000611">
    <property type="protein sequence ID" value="CAF0961770.1"/>
    <property type="molecule type" value="Genomic_DNA"/>
</dbReference>
<dbReference type="AlphaFoldDB" id="A0A815LF75"/>
<sequence>MDILIFKKSENQGFDYTYDPIGTYSGTNAVKSVHSLVKTHRNLVEISGILGKILRKPVEMHLNVGEIQRDLIVFHRNLSYSN</sequence>
<comment type="caution">
    <text evidence="2">The sequence shown here is derived from an EMBL/GenBank/DDBJ whole genome shotgun (WGS) entry which is preliminary data.</text>
</comment>
<dbReference type="EMBL" id="CAJNOJ010000329">
    <property type="protein sequence ID" value="CAF1402523.1"/>
    <property type="molecule type" value="Genomic_DNA"/>
</dbReference>
<gene>
    <name evidence="2" type="ORF">EDS130_LOCUS36114</name>
    <name evidence="1" type="ORF">XAT740_LOCUS11217</name>
</gene>
<evidence type="ECO:0000313" key="3">
    <source>
        <dbReference type="Proteomes" id="UP000663828"/>
    </source>
</evidence>
<proteinExistence type="predicted"/>
<evidence type="ECO:0000313" key="1">
    <source>
        <dbReference type="EMBL" id="CAF0961770.1"/>
    </source>
</evidence>
<dbReference type="Proteomes" id="UP000663828">
    <property type="component" value="Unassembled WGS sequence"/>
</dbReference>
<name>A0A815LF75_ADIRI</name>
<protein>
    <submittedName>
        <fullName evidence="2">Uncharacterized protein</fullName>
    </submittedName>
</protein>
<reference evidence="2" key="1">
    <citation type="submission" date="2021-02" db="EMBL/GenBank/DDBJ databases">
        <authorList>
            <person name="Nowell W R."/>
        </authorList>
    </citation>
    <scope>NUCLEOTIDE SEQUENCE</scope>
</reference>
<dbReference type="Proteomes" id="UP000663852">
    <property type="component" value="Unassembled WGS sequence"/>
</dbReference>